<keyword evidence="2" id="KW-0645">Protease</keyword>
<protein>
    <submittedName>
        <fullName evidence="2">Putative aminopeptidase</fullName>
        <ecNumber evidence="2">3.4.11.-</ecNumber>
    </submittedName>
</protein>
<name>A0A399EXM4_9DEIN</name>
<dbReference type="OrthoDB" id="9808347at2"/>
<dbReference type="PANTHER" id="PTHR36512:SF3">
    <property type="entry name" value="BLR5678 PROTEIN"/>
    <property type="match status" value="1"/>
</dbReference>
<dbReference type="EC" id="3.4.11.-" evidence="2"/>
<dbReference type="Proteomes" id="UP000265341">
    <property type="component" value="Unassembled WGS sequence"/>
</dbReference>
<dbReference type="PANTHER" id="PTHR36512">
    <property type="entry name" value="D-AMINOPEPTIDASE"/>
    <property type="match status" value="1"/>
</dbReference>
<dbReference type="RefSeq" id="WP_119275804.1">
    <property type="nucleotide sequence ID" value="NZ_QWLA01000004.1"/>
</dbReference>
<reference evidence="2 3" key="1">
    <citation type="submission" date="2018-08" db="EMBL/GenBank/DDBJ databases">
        <title>Meiothermus roseus NBRC 110900 genome sequencing project.</title>
        <authorList>
            <person name="Da Costa M.S."/>
            <person name="Albuquerque L."/>
            <person name="Raposo P."/>
            <person name="Froufe H.J.C."/>
            <person name="Barroso C.S."/>
            <person name="Egas C."/>
        </authorList>
    </citation>
    <scope>NUCLEOTIDE SEQUENCE [LARGE SCALE GENOMIC DNA]</scope>
    <source>
        <strain evidence="2 3">NBRC 110900</strain>
    </source>
</reference>
<keyword evidence="2" id="KW-0031">Aminopeptidase</keyword>
<sequence>MKPGPFNAITDVPGIKVGHYTDALNLTGVSVVLVEQGAVAGVDVRGSAPGTRETDLLHPVNLVEQVQAIVLSGGSAYGLEAAGGVLRYLEERGLGSASVVLDDGLRIGAIVGANAHGRAWDPVSGELYARWLELGDEFGLKHPPRPIHNPPDYSDMFDSPLQLHNTVIGVVATNARLTKAQAQKVAMMTHDGIARAVTPAHTMFDGDVIFALGTGEVEISTPAQLSRLGALAADVFARALIHGLLHARSVGGLRCYREVYDA</sequence>
<dbReference type="CDD" id="cd02252">
    <property type="entry name" value="nylC_like"/>
    <property type="match status" value="1"/>
</dbReference>
<dbReference type="Gene3D" id="3.60.70.12">
    <property type="entry name" value="L-amino peptidase D-ALA esterase/amidase"/>
    <property type="match status" value="2"/>
</dbReference>
<dbReference type="Pfam" id="PF03576">
    <property type="entry name" value="Peptidase_S58"/>
    <property type="match status" value="2"/>
</dbReference>
<comment type="similarity">
    <text evidence="1">Belongs to the peptidase S58 family.</text>
</comment>
<dbReference type="AlphaFoldDB" id="A0A399EXM4"/>
<keyword evidence="2" id="KW-0378">Hydrolase</keyword>
<dbReference type="InterPro" id="IPR005321">
    <property type="entry name" value="Peptidase_S58_DmpA"/>
</dbReference>
<dbReference type="EMBL" id="QWLA01000004">
    <property type="protein sequence ID" value="RIH89314.1"/>
    <property type="molecule type" value="Genomic_DNA"/>
</dbReference>
<keyword evidence="3" id="KW-1185">Reference proteome</keyword>
<gene>
    <name evidence="2" type="ORF">Mrose_00454</name>
</gene>
<dbReference type="SUPFAM" id="SSF56266">
    <property type="entry name" value="DmpA/ArgJ-like"/>
    <property type="match status" value="1"/>
</dbReference>
<organism evidence="2 3">
    <name type="scientific">Calidithermus roseus</name>
    <dbReference type="NCBI Taxonomy" id="1644118"/>
    <lineage>
        <taxon>Bacteria</taxon>
        <taxon>Thermotogati</taxon>
        <taxon>Deinococcota</taxon>
        <taxon>Deinococci</taxon>
        <taxon>Thermales</taxon>
        <taxon>Thermaceae</taxon>
        <taxon>Calidithermus</taxon>
    </lineage>
</organism>
<accession>A0A399EXM4</accession>
<evidence type="ECO:0000256" key="1">
    <source>
        <dbReference type="ARBA" id="ARBA00007068"/>
    </source>
</evidence>
<dbReference type="InterPro" id="IPR016117">
    <property type="entry name" value="ArgJ-like_dom_sf"/>
</dbReference>
<evidence type="ECO:0000313" key="2">
    <source>
        <dbReference type="EMBL" id="RIH89314.1"/>
    </source>
</evidence>
<comment type="caution">
    <text evidence="2">The sequence shown here is derived from an EMBL/GenBank/DDBJ whole genome shotgun (WGS) entry which is preliminary data.</text>
</comment>
<dbReference type="GO" id="GO:0004177">
    <property type="term" value="F:aminopeptidase activity"/>
    <property type="evidence" value="ECO:0007669"/>
    <property type="project" value="UniProtKB-KW"/>
</dbReference>
<evidence type="ECO:0000313" key="3">
    <source>
        <dbReference type="Proteomes" id="UP000265341"/>
    </source>
</evidence>
<proteinExistence type="inferred from homology"/>